<sequence length="113" mass="12403">MAIRFIFAPDLLASLRWYIDILNLPPDAMQADLPTLRLSGTETLVFSEKARPGAHILPVESAAAARQRFEYRPRVPGENQGRIVAAGPGHLSLIDPANNELTLLEMPCEDSPV</sequence>
<protein>
    <recommendedName>
        <fullName evidence="3">Glyoxalase</fullName>
    </recommendedName>
</protein>
<dbReference type="AlphaFoldDB" id="A0A2Z3GM20"/>
<proteinExistence type="predicted"/>
<dbReference type="KEGG" id="hnv:DDQ68_05235"/>
<evidence type="ECO:0000313" key="2">
    <source>
        <dbReference type="Proteomes" id="UP000245999"/>
    </source>
</evidence>
<dbReference type="EMBL" id="CP029145">
    <property type="protein sequence ID" value="AWM32246.1"/>
    <property type="molecule type" value="Genomic_DNA"/>
</dbReference>
<evidence type="ECO:0000313" key="1">
    <source>
        <dbReference type="EMBL" id="AWM32246.1"/>
    </source>
</evidence>
<dbReference type="OrthoDB" id="885100at2"/>
<dbReference type="Proteomes" id="UP000245999">
    <property type="component" value="Chromosome"/>
</dbReference>
<gene>
    <name evidence="1" type="ORF">DDQ68_05235</name>
</gene>
<dbReference type="RefSeq" id="WP_109655365.1">
    <property type="nucleotide sequence ID" value="NZ_CP029145.1"/>
</dbReference>
<name>A0A2Z3GM20_9BACT</name>
<reference evidence="2" key="1">
    <citation type="submission" date="2018-04" db="EMBL/GenBank/DDBJ databases">
        <title>Complete genome of Antarctic heterotrophic bacterium Hymenobacter nivis.</title>
        <authorList>
            <person name="Terashima M."/>
        </authorList>
    </citation>
    <scope>NUCLEOTIDE SEQUENCE [LARGE SCALE GENOMIC DNA]</scope>
    <source>
        <strain evidence="2">NBRC 111535</strain>
    </source>
</reference>
<keyword evidence="2" id="KW-1185">Reference proteome</keyword>
<evidence type="ECO:0008006" key="3">
    <source>
        <dbReference type="Google" id="ProtNLM"/>
    </source>
</evidence>
<accession>A0A2Z3GM20</accession>
<organism evidence="1 2">
    <name type="scientific">Hymenobacter nivis</name>
    <dbReference type="NCBI Taxonomy" id="1850093"/>
    <lineage>
        <taxon>Bacteria</taxon>
        <taxon>Pseudomonadati</taxon>
        <taxon>Bacteroidota</taxon>
        <taxon>Cytophagia</taxon>
        <taxon>Cytophagales</taxon>
        <taxon>Hymenobacteraceae</taxon>
        <taxon>Hymenobacter</taxon>
    </lineage>
</organism>